<dbReference type="PANTHER" id="PTHR23053:SF0">
    <property type="entry name" value="HYDROCEPHALUS-INDUCING PROTEIN HOMOLOG"/>
    <property type="match status" value="1"/>
</dbReference>
<sequence length="824" mass="92431">PKEVVFQNFVAHEVSEMVLSLINMDKFLQVVKVSMERSRHFQLVCPNDAYHAVPAGATTAVRIRFTPDESKDYSHQLVCLTGKERIVVPIRAIAARAVLDFPDRLEFSECPVKYSTKKTALLRNRGNRAAHYEISTESPFSVTPARGDVGAGETVQVTVEFHPTTVGDHFGSLAVCYDTGESIHSNLHGEAAEVNIGFSRNPVDVGKTFITMSNYTTMFIENRSNITAHFQWKTFPTEEDDNEEKRRLCYLLQPPAEVWLENFMAEREIKKEKGTCEDRTALLSNMVQEKMAKVQEDPLLFSDDIFSIEPLEGEIGPNCSAEIKVTFRPLEALQYRRSAYCHISGRESRMFLCLRGEGQGPLVKLNYYTLNLGKIFVNTPHVYKVNLINCGAIDAPFTYIPSTTDVGRRFKCAPAKGTIAPGKTQTVQISFNATVLGVFYEELRFSVAGSPTPVILTVRGCVKGPTLHFNVEEIDFGDISFGFPYTKTCRLTNTSLMSLKFKLRMSDDGTQPAVSCFDQIRDHTDPSWRNGVHFYVEPREFTMTPSQGTILPQGHVDIKVTLCSNTVMQFYRKMLVDLEGVAEGLAEVVIMARCLVPRLQVHPEILHYDECYLRAPYETKFLIVNNTHLPGCYGLIPQKDKENSPVFYSSPKPCGIIQPHSIAELPVTVEVQKLGKHCTNVLIGVFGDQRNPLVSARADVSLCAAYVYPSPRLIAFGRIPAVRPNSRSFTLFNKGLSPVEFRIEIVRRPHCFLIEPKEGVIPDRGQVPVTITAVLDDTGLLDDNIQLFIENRLWTNLLLMAWGTGTTIVIDKPFAPELNLGYQF</sequence>
<reference evidence="8 9" key="1">
    <citation type="submission" date="2019-09" db="EMBL/GenBank/DDBJ databases">
        <title>Bird 10,000 Genomes (B10K) Project - Family phase.</title>
        <authorList>
            <person name="Zhang G."/>
        </authorList>
    </citation>
    <scope>NUCLEOTIDE SEQUENCE [LARGE SCALE GENOMIC DNA]</scope>
    <source>
        <strain evidence="8">B10K-DU-012-41</strain>
    </source>
</reference>
<keyword evidence="4" id="KW-0969">Cilium</keyword>
<dbReference type="InterPro" id="IPR053879">
    <property type="entry name" value="HYDIN_VesB_CFA65-like_Ig"/>
</dbReference>
<evidence type="ECO:0000313" key="9">
    <source>
        <dbReference type="Proteomes" id="UP000563107"/>
    </source>
</evidence>
<accession>A0A7L3E7S6</accession>
<evidence type="ECO:0000256" key="4">
    <source>
        <dbReference type="ARBA" id="ARBA00023069"/>
    </source>
</evidence>
<dbReference type="Pfam" id="PF24291">
    <property type="entry name" value="Ig_CFAP65"/>
    <property type="match status" value="1"/>
</dbReference>
<gene>
    <name evidence="8" type="primary">Hydin_0</name>
    <name evidence="8" type="ORF">CHAFRE_R10819</name>
</gene>
<dbReference type="InterPro" id="IPR056305">
    <property type="entry name" value="Ig_CFAP65_10th"/>
</dbReference>
<dbReference type="EMBL" id="VZTR01010695">
    <property type="protein sequence ID" value="NXT63709.1"/>
    <property type="molecule type" value="Genomic_DNA"/>
</dbReference>
<dbReference type="GO" id="GO:0003341">
    <property type="term" value="P:cilium movement"/>
    <property type="evidence" value="ECO:0007669"/>
    <property type="project" value="TreeGrafter"/>
</dbReference>
<dbReference type="GO" id="GO:1904158">
    <property type="term" value="P:axonemal central apparatus assembly"/>
    <property type="evidence" value="ECO:0007669"/>
    <property type="project" value="TreeGrafter"/>
</dbReference>
<feature type="domain" description="CFAP65 tenth Ig-like" evidence="7">
    <location>
        <begin position="301"/>
        <end position="359"/>
    </location>
</feature>
<dbReference type="Gene3D" id="2.60.40.10">
    <property type="entry name" value="Immunoglobulins"/>
    <property type="match status" value="7"/>
</dbReference>
<dbReference type="Pfam" id="PF14874">
    <property type="entry name" value="PapD-like"/>
    <property type="match status" value="1"/>
</dbReference>
<evidence type="ECO:0000259" key="7">
    <source>
        <dbReference type="Pfam" id="PF24291"/>
    </source>
</evidence>
<protein>
    <submittedName>
        <fullName evidence="8">HYDIN protein</fullName>
    </submittedName>
</protein>
<proteinExistence type="predicted"/>
<dbReference type="Pfam" id="PF22544">
    <property type="entry name" value="HYDIN_VesB_CFA65-like_Ig"/>
    <property type="match status" value="2"/>
</dbReference>
<evidence type="ECO:0000256" key="2">
    <source>
        <dbReference type="ARBA" id="ARBA00004496"/>
    </source>
</evidence>
<comment type="subcellular location">
    <subcellularLocation>
        <location evidence="1">Cell projection</location>
        <location evidence="1">Cilium</location>
    </subcellularLocation>
    <subcellularLocation>
        <location evidence="2">Cytoplasm</location>
    </subcellularLocation>
</comment>
<evidence type="ECO:0000313" key="8">
    <source>
        <dbReference type="EMBL" id="NXT63709.1"/>
    </source>
</evidence>
<dbReference type="Proteomes" id="UP000563107">
    <property type="component" value="Unassembled WGS sequence"/>
</dbReference>
<dbReference type="GO" id="GO:0005930">
    <property type="term" value="C:axoneme"/>
    <property type="evidence" value="ECO:0007669"/>
    <property type="project" value="TreeGrafter"/>
</dbReference>
<evidence type="ECO:0000256" key="5">
    <source>
        <dbReference type="ARBA" id="ARBA00023273"/>
    </source>
</evidence>
<evidence type="ECO:0000256" key="1">
    <source>
        <dbReference type="ARBA" id="ARBA00004138"/>
    </source>
</evidence>
<dbReference type="InterPro" id="IPR013783">
    <property type="entry name" value="Ig-like_fold"/>
</dbReference>
<dbReference type="AlphaFoldDB" id="A0A7L3E7S6"/>
<comment type="caution">
    <text evidence="8">The sequence shown here is derived from an EMBL/GenBank/DDBJ whole genome shotgun (WGS) entry which is preliminary data.</text>
</comment>
<feature type="domain" description="HYDIN/VesB/CFA65-like Ig-like" evidence="6">
    <location>
        <begin position="361"/>
        <end position="461"/>
    </location>
</feature>
<keyword evidence="3" id="KW-0963">Cytoplasm</keyword>
<keyword evidence="9" id="KW-1185">Reference proteome</keyword>
<feature type="domain" description="HYDIN/VesB/CFA65-like Ig-like" evidence="6">
    <location>
        <begin position="97"/>
        <end position="189"/>
    </location>
</feature>
<dbReference type="PANTHER" id="PTHR23053">
    <property type="entry name" value="DLEC1 DELETED IN LUNG AND ESOPHAGEAL CANCER 1"/>
    <property type="match status" value="1"/>
</dbReference>
<keyword evidence="5" id="KW-0966">Cell projection</keyword>
<dbReference type="InterPro" id="IPR033305">
    <property type="entry name" value="Hydin-like"/>
</dbReference>
<evidence type="ECO:0000256" key="3">
    <source>
        <dbReference type="ARBA" id="ARBA00022490"/>
    </source>
</evidence>
<feature type="non-terminal residue" evidence="8">
    <location>
        <position position="1"/>
    </location>
</feature>
<name>A0A7L3E7S6_9PASS</name>
<feature type="non-terminal residue" evidence="8">
    <location>
        <position position="824"/>
    </location>
</feature>
<evidence type="ECO:0000259" key="6">
    <source>
        <dbReference type="Pfam" id="PF22544"/>
    </source>
</evidence>
<organism evidence="8 9">
    <name type="scientific">Chaetops frenatus</name>
    <name type="common">Rufous rock-jumper</name>
    <dbReference type="NCBI Taxonomy" id="221966"/>
    <lineage>
        <taxon>Eukaryota</taxon>
        <taxon>Metazoa</taxon>
        <taxon>Chordata</taxon>
        <taxon>Craniata</taxon>
        <taxon>Vertebrata</taxon>
        <taxon>Euteleostomi</taxon>
        <taxon>Archelosauria</taxon>
        <taxon>Archosauria</taxon>
        <taxon>Dinosauria</taxon>
        <taxon>Saurischia</taxon>
        <taxon>Theropoda</taxon>
        <taxon>Coelurosauria</taxon>
        <taxon>Aves</taxon>
        <taxon>Neognathae</taxon>
        <taxon>Neoaves</taxon>
        <taxon>Telluraves</taxon>
        <taxon>Australaves</taxon>
        <taxon>Passeriformes</taxon>
        <taxon>Picathartidae</taxon>
        <taxon>Chaetops</taxon>
    </lineage>
</organism>